<dbReference type="InterPro" id="IPR004328">
    <property type="entry name" value="BRO1_dom"/>
</dbReference>
<evidence type="ECO:0000256" key="4">
    <source>
        <dbReference type="ARBA" id="ARBA00022753"/>
    </source>
</evidence>
<name>A0A0N5B0B1_9BILA</name>
<dbReference type="Pfam" id="PF13949">
    <property type="entry name" value="ALIX_LYPXL_bnd"/>
    <property type="match status" value="1"/>
</dbReference>
<keyword evidence="3" id="KW-0963">Cytoplasm</keyword>
<dbReference type="WBParaSite" id="SMUV_0001071201-mRNA-1">
    <property type="protein sequence ID" value="SMUV_0001071201-mRNA-1"/>
    <property type="gene ID" value="SMUV_0001071201"/>
</dbReference>
<proteinExistence type="predicted"/>
<sequence>MNMSRFSLVSFDSNLLTWLVSLMLAQAQECILEKSLIDHRKSIIVAKIATYLKETYKDCAEKLRNSCVCMSLVFRHYNTILLYDAISLIFLGDKAEEDQKMGTRLLFYELAGKHVTTALKFSEKDKRERIFRITTAKKDNDFIYHDRIPNVEELSFVEGVTMVKPIPFDPTDRSVSGDDLFAALLPMNVLKAVSVYSEEKAKFKREVTEKIRVKDEELEYAIIFFNHCLFTVLYISCFGTLQLLFRNYLLSAHLKKLLVKVEEMREQRKKLFDELCIDLENDDITAKCLDEKEFDNNELFKNELAKHTKIMKIIEMNLTAQTNILGALTEVNASLATYRRKMIDIKSRRKEQILALTVAYEVYCNVLQKANEGLKFYTTLNGMVKTLTGASLKIFCTTKQHKLSSFFKGSLEFCLGNTLSQLSSVSNFQPAVAPYNVLMKAPQELTTKVQQYGTIVNKSYNIAPQPPVISSSQVFFCSICGNIFNFIRRDFMV</sequence>
<dbReference type="GO" id="GO:0032456">
    <property type="term" value="P:endocytic recycling"/>
    <property type="evidence" value="ECO:0007669"/>
    <property type="project" value="TreeGrafter"/>
</dbReference>
<dbReference type="InterPro" id="IPR038499">
    <property type="entry name" value="BRO1_sf"/>
</dbReference>
<dbReference type="InterPro" id="IPR025304">
    <property type="entry name" value="ALIX_V_dom"/>
</dbReference>
<dbReference type="Gene3D" id="1.20.120.560">
    <property type="entry name" value="alix/aip1 in complex with the ypdl late domain"/>
    <property type="match status" value="2"/>
</dbReference>
<dbReference type="AlphaFoldDB" id="A0A0N5B0B1"/>
<dbReference type="GO" id="GO:0045022">
    <property type="term" value="P:early endosome to late endosome transport"/>
    <property type="evidence" value="ECO:0007669"/>
    <property type="project" value="TreeGrafter"/>
</dbReference>
<evidence type="ECO:0000256" key="2">
    <source>
        <dbReference type="ARBA" id="ARBA00004496"/>
    </source>
</evidence>
<dbReference type="PANTHER" id="PTHR23030:SF30">
    <property type="entry name" value="TYROSINE-PROTEIN PHOSPHATASE NON-RECEPTOR TYPE 23"/>
    <property type="match status" value="1"/>
</dbReference>
<evidence type="ECO:0000256" key="3">
    <source>
        <dbReference type="ARBA" id="ARBA00022490"/>
    </source>
</evidence>
<dbReference type="Gene3D" id="1.25.40.280">
    <property type="entry name" value="alix/aip1 like domains"/>
    <property type="match status" value="1"/>
</dbReference>
<feature type="domain" description="BRO1" evidence="6">
    <location>
        <begin position="1"/>
        <end position="218"/>
    </location>
</feature>
<comment type="subcellular location">
    <subcellularLocation>
        <location evidence="2">Cytoplasm</location>
    </subcellularLocation>
    <subcellularLocation>
        <location evidence="1">Endosome</location>
    </subcellularLocation>
</comment>
<keyword evidence="7" id="KW-1185">Reference proteome</keyword>
<evidence type="ECO:0000313" key="8">
    <source>
        <dbReference type="WBParaSite" id="SMUV_0001071201-mRNA-1"/>
    </source>
</evidence>
<evidence type="ECO:0000313" key="7">
    <source>
        <dbReference type="Proteomes" id="UP000046393"/>
    </source>
</evidence>
<evidence type="ECO:0000256" key="1">
    <source>
        <dbReference type="ARBA" id="ARBA00004177"/>
    </source>
</evidence>
<reference evidence="8" key="1">
    <citation type="submission" date="2017-02" db="UniProtKB">
        <authorList>
            <consortium name="WormBaseParasite"/>
        </authorList>
    </citation>
    <scope>IDENTIFICATION</scope>
</reference>
<dbReference type="PROSITE" id="PS51180">
    <property type="entry name" value="BRO1"/>
    <property type="match status" value="1"/>
</dbReference>
<accession>A0A0N5B0B1</accession>
<evidence type="ECO:0000259" key="6">
    <source>
        <dbReference type="PROSITE" id="PS51180"/>
    </source>
</evidence>
<dbReference type="PANTHER" id="PTHR23030">
    <property type="entry name" value="PCD6 INTERACTING PROTEIN-RELATED"/>
    <property type="match status" value="1"/>
</dbReference>
<protein>
    <submittedName>
        <fullName evidence="8">BRO1 domain-containing protein</fullName>
    </submittedName>
</protein>
<keyword evidence="5" id="KW-0732">Signal</keyword>
<dbReference type="Gene3D" id="1.20.140.50">
    <property type="entry name" value="alix/aip1 like domains"/>
    <property type="match status" value="1"/>
</dbReference>
<feature type="signal peptide" evidence="5">
    <location>
        <begin position="1"/>
        <end position="27"/>
    </location>
</feature>
<organism evidence="7 8">
    <name type="scientific">Syphacia muris</name>
    <dbReference type="NCBI Taxonomy" id="451379"/>
    <lineage>
        <taxon>Eukaryota</taxon>
        <taxon>Metazoa</taxon>
        <taxon>Ecdysozoa</taxon>
        <taxon>Nematoda</taxon>
        <taxon>Chromadorea</taxon>
        <taxon>Rhabditida</taxon>
        <taxon>Spirurina</taxon>
        <taxon>Oxyuridomorpha</taxon>
        <taxon>Oxyuroidea</taxon>
        <taxon>Oxyuridae</taxon>
        <taxon>Syphacia</taxon>
    </lineage>
</organism>
<keyword evidence="4" id="KW-0967">Endosome</keyword>
<dbReference type="GO" id="GO:0043328">
    <property type="term" value="P:protein transport to vacuole involved in ubiquitin-dependent protein catabolic process via the multivesicular body sorting pathway"/>
    <property type="evidence" value="ECO:0007669"/>
    <property type="project" value="TreeGrafter"/>
</dbReference>
<dbReference type="GO" id="GO:0005768">
    <property type="term" value="C:endosome"/>
    <property type="evidence" value="ECO:0007669"/>
    <property type="project" value="UniProtKB-SubCell"/>
</dbReference>
<evidence type="ECO:0000256" key="5">
    <source>
        <dbReference type="SAM" id="SignalP"/>
    </source>
</evidence>
<feature type="chain" id="PRO_5005893827" evidence="5">
    <location>
        <begin position="28"/>
        <end position="493"/>
    </location>
</feature>
<dbReference type="STRING" id="451379.A0A0N5B0B1"/>
<dbReference type="Proteomes" id="UP000046393">
    <property type="component" value="Unplaced"/>
</dbReference>
<dbReference type="Pfam" id="PF03097">
    <property type="entry name" value="BRO1"/>
    <property type="match status" value="1"/>
</dbReference>